<dbReference type="PANTHER" id="PTHR45528">
    <property type="entry name" value="SENSOR HISTIDINE KINASE CPXA"/>
    <property type="match status" value="1"/>
</dbReference>
<evidence type="ECO:0000256" key="3">
    <source>
        <dbReference type="ARBA" id="ARBA00012438"/>
    </source>
</evidence>
<evidence type="ECO:0000256" key="4">
    <source>
        <dbReference type="ARBA" id="ARBA00022475"/>
    </source>
</evidence>
<keyword evidence="7" id="KW-0547">Nucleotide-binding</keyword>
<comment type="catalytic activity">
    <reaction evidence="1">
        <text>ATP + protein L-histidine = ADP + protein N-phospho-L-histidine.</text>
        <dbReference type="EC" id="2.7.13.3"/>
    </reaction>
</comment>
<dbReference type="EMBL" id="AP013035">
    <property type="protein sequence ID" value="BAT72136.1"/>
    <property type="molecule type" value="Genomic_DNA"/>
</dbReference>
<dbReference type="KEGG" id="ttk:TST_1349"/>
<proteinExistence type="predicted"/>
<evidence type="ECO:0000256" key="5">
    <source>
        <dbReference type="ARBA" id="ARBA00022553"/>
    </source>
</evidence>
<dbReference type="CDD" id="cd06225">
    <property type="entry name" value="HAMP"/>
    <property type="match status" value="1"/>
</dbReference>
<feature type="transmembrane region" description="Helical" evidence="12">
    <location>
        <begin position="176"/>
        <end position="198"/>
    </location>
</feature>
<accession>A0A0S3QUW9</accession>
<dbReference type="AlphaFoldDB" id="A0A0S3QUW9"/>
<evidence type="ECO:0000259" key="13">
    <source>
        <dbReference type="PROSITE" id="PS50885"/>
    </source>
</evidence>
<organism evidence="14 15">
    <name type="scientific">Thermosulfidibacter takaii (strain DSM 17441 / JCM 13301 / NBRC 103674 / ABI70S6)</name>
    <dbReference type="NCBI Taxonomy" id="1298851"/>
    <lineage>
        <taxon>Bacteria</taxon>
        <taxon>Pseudomonadati</taxon>
        <taxon>Thermosulfidibacterota</taxon>
        <taxon>Thermosulfidibacteria</taxon>
        <taxon>Thermosulfidibacterales</taxon>
        <taxon>Thermosulfidibacteraceae</taxon>
    </lineage>
</organism>
<feature type="domain" description="HAMP" evidence="13">
    <location>
        <begin position="200"/>
        <end position="253"/>
    </location>
</feature>
<evidence type="ECO:0000313" key="14">
    <source>
        <dbReference type="EMBL" id="BAT72136.1"/>
    </source>
</evidence>
<comment type="subcellular location">
    <subcellularLocation>
        <location evidence="2">Cell membrane</location>
        <topology evidence="2">Multi-pass membrane protein</topology>
    </subcellularLocation>
</comment>
<sequence length="259" mass="29040">MFRKMPIRRKLMLISAGSVLVVSAVIGLMAVMFHTKVLNEQIKDSGADMAYTLEMSVKQPLLANDVVTVDKIANAFSKPFYVLMDVIYRGDGSVVAYSPKDESALKVLEPEFKKMMDQPGDVHIVKMSLSKPLESKGTSYYSVFILHRKLYQGRLGHIFLVMPTAFEAVVKTQKKMVLITNLIALAVIIIALILITIVGKDIADRLEYLRGRAESISLGELDISIEYMDDGDEIDKLAEALERMRVSLKAAIDRLRKRK</sequence>
<keyword evidence="12" id="KW-1133">Transmembrane helix</keyword>
<dbReference type="OrthoDB" id="14689at2"/>
<name>A0A0S3QUW9_THET7</name>
<dbReference type="InterPro" id="IPR003660">
    <property type="entry name" value="HAMP_dom"/>
</dbReference>
<evidence type="ECO:0000256" key="10">
    <source>
        <dbReference type="ARBA" id="ARBA00023012"/>
    </source>
</evidence>
<evidence type="ECO:0000256" key="12">
    <source>
        <dbReference type="SAM" id="Phobius"/>
    </source>
</evidence>
<dbReference type="EC" id="2.7.13.3" evidence="3"/>
<gene>
    <name evidence="14" type="ORF">TST_1349</name>
</gene>
<dbReference type="Gene3D" id="6.10.340.10">
    <property type="match status" value="1"/>
</dbReference>
<reference evidence="15" key="1">
    <citation type="journal article" date="2018" name="Science">
        <title>A primordial and reversible TCA cycle in a facultatively chemolithoautotrophic thermophile.</title>
        <authorList>
            <person name="Nunoura T."/>
            <person name="Chikaraishi Y."/>
            <person name="Izaki R."/>
            <person name="Suwa T."/>
            <person name="Sato T."/>
            <person name="Harada T."/>
            <person name="Mori K."/>
            <person name="Kato Y."/>
            <person name="Miyazaki M."/>
            <person name="Shimamura S."/>
            <person name="Yanagawa K."/>
            <person name="Shuto A."/>
            <person name="Ohkouchi N."/>
            <person name="Fujita N."/>
            <person name="Takaki Y."/>
            <person name="Atomi H."/>
            <person name="Takai K."/>
        </authorList>
    </citation>
    <scope>NUCLEOTIDE SEQUENCE [LARGE SCALE GENOMIC DNA]</scope>
    <source>
        <strain evidence="15">DSM 17441 / JCM 13301 / NBRC 103674 / ABI70S6</strain>
    </source>
</reference>
<evidence type="ECO:0000256" key="11">
    <source>
        <dbReference type="ARBA" id="ARBA00023136"/>
    </source>
</evidence>
<keyword evidence="10" id="KW-0902">Two-component regulatory system</keyword>
<evidence type="ECO:0000256" key="1">
    <source>
        <dbReference type="ARBA" id="ARBA00000085"/>
    </source>
</evidence>
<dbReference type="SUPFAM" id="SSF158472">
    <property type="entry name" value="HAMP domain-like"/>
    <property type="match status" value="1"/>
</dbReference>
<evidence type="ECO:0000256" key="7">
    <source>
        <dbReference type="ARBA" id="ARBA00022741"/>
    </source>
</evidence>
<keyword evidence="11 12" id="KW-0472">Membrane</keyword>
<dbReference type="RefSeq" id="WP_068550124.1">
    <property type="nucleotide sequence ID" value="NZ_AP013035.1"/>
</dbReference>
<keyword evidence="12" id="KW-0812">Transmembrane</keyword>
<keyword evidence="5" id="KW-0597">Phosphoprotein</keyword>
<keyword evidence="15" id="KW-1185">Reference proteome</keyword>
<dbReference type="STRING" id="1298851.TST_1349"/>
<dbReference type="GO" id="GO:0005524">
    <property type="term" value="F:ATP binding"/>
    <property type="evidence" value="ECO:0007669"/>
    <property type="project" value="UniProtKB-KW"/>
</dbReference>
<evidence type="ECO:0000256" key="9">
    <source>
        <dbReference type="ARBA" id="ARBA00022840"/>
    </source>
</evidence>
<keyword evidence="4" id="KW-1003">Cell membrane</keyword>
<evidence type="ECO:0000256" key="8">
    <source>
        <dbReference type="ARBA" id="ARBA00022777"/>
    </source>
</evidence>
<dbReference type="Proteomes" id="UP000063234">
    <property type="component" value="Chromosome"/>
</dbReference>
<dbReference type="InterPro" id="IPR050398">
    <property type="entry name" value="HssS/ArlS-like"/>
</dbReference>
<keyword evidence="6" id="KW-0808">Transferase</keyword>
<keyword evidence="8" id="KW-0418">Kinase</keyword>
<evidence type="ECO:0000256" key="2">
    <source>
        <dbReference type="ARBA" id="ARBA00004651"/>
    </source>
</evidence>
<dbReference type="PANTHER" id="PTHR45528:SF1">
    <property type="entry name" value="SENSOR HISTIDINE KINASE CPXA"/>
    <property type="match status" value="1"/>
</dbReference>
<dbReference type="GO" id="GO:0005886">
    <property type="term" value="C:plasma membrane"/>
    <property type="evidence" value="ECO:0007669"/>
    <property type="project" value="UniProtKB-SubCell"/>
</dbReference>
<evidence type="ECO:0000256" key="6">
    <source>
        <dbReference type="ARBA" id="ARBA00022679"/>
    </source>
</evidence>
<dbReference type="PROSITE" id="PS50885">
    <property type="entry name" value="HAMP"/>
    <property type="match status" value="1"/>
</dbReference>
<dbReference type="GO" id="GO:0000155">
    <property type="term" value="F:phosphorelay sensor kinase activity"/>
    <property type="evidence" value="ECO:0007669"/>
    <property type="project" value="TreeGrafter"/>
</dbReference>
<dbReference type="Pfam" id="PF00672">
    <property type="entry name" value="HAMP"/>
    <property type="match status" value="1"/>
</dbReference>
<protein>
    <recommendedName>
        <fullName evidence="3">histidine kinase</fullName>
        <ecNumber evidence="3">2.7.13.3</ecNumber>
    </recommendedName>
</protein>
<dbReference type="SMART" id="SM00304">
    <property type="entry name" value="HAMP"/>
    <property type="match status" value="1"/>
</dbReference>
<evidence type="ECO:0000313" key="15">
    <source>
        <dbReference type="Proteomes" id="UP000063234"/>
    </source>
</evidence>
<feature type="transmembrane region" description="Helical" evidence="12">
    <location>
        <begin position="12"/>
        <end position="33"/>
    </location>
</feature>
<keyword evidence="9" id="KW-0067">ATP-binding</keyword>